<dbReference type="EMBL" id="SUVG01000007">
    <property type="protein sequence ID" value="MBE6421730.1"/>
    <property type="molecule type" value="Genomic_DNA"/>
</dbReference>
<accession>A0A928DRQ3</accession>
<evidence type="ECO:0000313" key="8">
    <source>
        <dbReference type="Proteomes" id="UP000725649"/>
    </source>
</evidence>
<dbReference type="CDD" id="cd07984">
    <property type="entry name" value="LPLAT_LABLAT-like"/>
    <property type="match status" value="1"/>
</dbReference>
<comment type="subcellular location">
    <subcellularLocation>
        <location evidence="1">Cell inner membrane</location>
    </subcellularLocation>
</comment>
<comment type="caution">
    <text evidence="7">The sequence shown here is derived from an EMBL/GenBank/DDBJ whole genome shotgun (WGS) entry which is preliminary data.</text>
</comment>
<dbReference type="GO" id="GO:0016746">
    <property type="term" value="F:acyltransferase activity"/>
    <property type="evidence" value="ECO:0007669"/>
    <property type="project" value="UniProtKB-KW"/>
</dbReference>
<evidence type="ECO:0000256" key="4">
    <source>
        <dbReference type="ARBA" id="ARBA00022679"/>
    </source>
</evidence>
<organism evidence="7 8">
    <name type="scientific">Candidatus Avelusimicrobium gallicola</name>
    <dbReference type="NCBI Taxonomy" id="2562704"/>
    <lineage>
        <taxon>Bacteria</taxon>
        <taxon>Pseudomonadati</taxon>
        <taxon>Elusimicrobiota</taxon>
        <taxon>Elusimicrobia</taxon>
        <taxon>Elusimicrobiales</taxon>
        <taxon>Elusimicrobiaceae</taxon>
        <taxon>Candidatus Avelusimicrobium</taxon>
    </lineage>
</organism>
<dbReference type="Pfam" id="PF03279">
    <property type="entry name" value="Lip_A_acyltrans"/>
    <property type="match status" value="1"/>
</dbReference>
<gene>
    <name evidence="7" type="ORF">E7027_06380</name>
</gene>
<evidence type="ECO:0000256" key="5">
    <source>
        <dbReference type="ARBA" id="ARBA00023136"/>
    </source>
</evidence>
<dbReference type="AlphaFoldDB" id="A0A928DRQ3"/>
<evidence type="ECO:0000313" key="7">
    <source>
        <dbReference type="EMBL" id="MBE6421730.1"/>
    </source>
</evidence>
<keyword evidence="5" id="KW-0472">Membrane</keyword>
<dbReference type="PANTHER" id="PTHR30606:SF10">
    <property type="entry name" value="PHOSPHATIDYLINOSITOL MANNOSIDE ACYLTRANSFERASE"/>
    <property type="match status" value="1"/>
</dbReference>
<keyword evidence="3" id="KW-0997">Cell inner membrane</keyword>
<protein>
    <recommendedName>
        <fullName evidence="9">Lipid A biosynthesis acyltransferase</fullName>
    </recommendedName>
</protein>
<evidence type="ECO:0000256" key="2">
    <source>
        <dbReference type="ARBA" id="ARBA00022475"/>
    </source>
</evidence>
<evidence type="ECO:0008006" key="9">
    <source>
        <dbReference type="Google" id="ProtNLM"/>
    </source>
</evidence>
<dbReference type="GO" id="GO:0005886">
    <property type="term" value="C:plasma membrane"/>
    <property type="evidence" value="ECO:0007669"/>
    <property type="project" value="UniProtKB-SubCell"/>
</dbReference>
<evidence type="ECO:0000256" key="3">
    <source>
        <dbReference type="ARBA" id="ARBA00022519"/>
    </source>
</evidence>
<dbReference type="InterPro" id="IPR004960">
    <property type="entry name" value="LipA_acyltrans"/>
</dbReference>
<dbReference type="Proteomes" id="UP000725649">
    <property type="component" value="Unassembled WGS sequence"/>
</dbReference>
<proteinExistence type="predicted"/>
<evidence type="ECO:0000256" key="1">
    <source>
        <dbReference type="ARBA" id="ARBA00004533"/>
    </source>
</evidence>
<dbReference type="GO" id="GO:0009247">
    <property type="term" value="P:glycolipid biosynthetic process"/>
    <property type="evidence" value="ECO:0007669"/>
    <property type="project" value="UniProtKB-ARBA"/>
</dbReference>
<dbReference type="PANTHER" id="PTHR30606">
    <property type="entry name" value="LIPID A BIOSYNTHESIS LAUROYL ACYLTRANSFERASE"/>
    <property type="match status" value="1"/>
</dbReference>
<keyword evidence="2" id="KW-1003">Cell membrane</keyword>
<sequence length="314" mass="36473">MSKARFQKTPFHYFQYLALKFFCVSLSLLPYSFSISVSRRLTGAVRFVMPNRFKRTVKDISLAFPEMSEDKARQTALESWRNMGAIMAEFIQLSRMSPENFKKHCRVEGMEKVLQAEGKTGGIIHIGHFTNWEAFGLAASIYGADKAVLAQRVDNPYVDEEINRLRNVFSGRTFYSNHEDKPFFACMRWLKKKKMLGILFDQNTISSELWIPFMGRTAATSPITALLSIKMQVPVFPVKVSREKDGTILCTILDPVIPPQEYSVENVRKFTKTLVGYYEQFLREDPASWLWAHNRWKREAEGNRYLEQHPEERI</sequence>
<reference evidence="7" key="1">
    <citation type="submission" date="2019-04" db="EMBL/GenBank/DDBJ databases">
        <title>Evolution of Biomass-Degrading Anaerobic Consortia Revealed by Metagenomics.</title>
        <authorList>
            <person name="Peng X."/>
        </authorList>
    </citation>
    <scope>NUCLEOTIDE SEQUENCE</scope>
    <source>
        <strain evidence="7">SIG66</strain>
    </source>
</reference>
<evidence type="ECO:0000256" key="6">
    <source>
        <dbReference type="ARBA" id="ARBA00023315"/>
    </source>
</evidence>
<name>A0A928DRQ3_9BACT</name>
<keyword evidence="6" id="KW-0012">Acyltransferase</keyword>
<keyword evidence="4" id="KW-0808">Transferase</keyword>